<dbReference type="RefSeq" id="WP_145287574.1">
    <property type="nucleotide sequence ID" value="NZ_VMSJ01000002.1"/>
</dbReference>
<comment type="similarity">
    <text evidence="1">Belongs to the ArsC family.</text>
</comment>
<dbReference type="InterPro" id="IPR006660">
    <property type="entry name" value="Arsenate_reductase-like"/>
</dbReference>
<dbReference type="InterPro" id="IPR002109">
    <property type="entry name" value="Glutaredoxin"/>
</dbReference>
<dbReference type="Pfam" id="PF00462">
    <property type="entry name" value="Glutaredoxin"/>
    <property type="match status" value="1"/>
</dbReference>
<evidence type="ECO:0000313" key="3">
    <source>
        <dbReference type="EMBL" id="TVT28075.1"/>
    </source>
</evidence>
<protein>
    <submittedName>
        <fullName evidence="3">Glutaredoxin family protein</fullName>
    </submittedName>
</protein>
<dbReference type="PROSITE" id="PS51353">
    <property type="entry name" value="ARSC"/>
    <property type="match status" value="1"/>
</dbReference>
<reference evidence="3 4" key="1">
    <citation type="submission" date="2019-07" db="EMBL/GenBank/DDBJ databases">
        <title>Salinicoccus cyprini sp. nov., isolated from gastro-intestinal tract of mirror carp, Cyprinus carpio var. specularis, collected from Gobind Sagar Reservoir, Himachal Pradesh, India.</title>
        <authorList>
            <person name="Talwar C."/>
            <person name="Singh A.K."/>
            <person name="Lal R."/>
            <person name="Negi R.K."/>
        </authorList>
    </citation>
    <scope>NUCLEOTIDE SEQUENCE [LARGE SCALE GENOMIC DNA]</scope>
    <source>
        <strain evidence="3 4">CT19</strain>
    </source>
</reference>
<dbReference type="PANTHER" id="PTHR46361">
    <property type="entry name" value="ELECTRON CARRIER/ PROTEIN DISULFIDE OXIDOREDUCTASE"/>
    <property type="match status" value="1"/>
</dbReference>
<evidence type="ECO:0000256" key="1">
    <source>
        <dbReference type="PROSITE-ProRule" id="PRU01282"/>
    </source>
</evidence>
<keyword evidence="4" id="KW-1185">Reference proteome</keyword>
<dbReference type="Gene3D" id="3.40.30.10">
    <property type="entry name" value="Glutaredoxin"/>
    <property type="match status" value="1"/>
</dbReference>
<dbReference type="EMBL" id="VMSJ01000002">
    <property type="protein sequence ID" value="TVT28075.1"/>
    <property type="molecule type" value="Genomic_DNA"/>
</dbReference>
<name>A0A558AUZ6_9STAP</name>
<evidence type="ECO:0000313" key="4">
    <source>
        <dbReference type="Proteomes" id="UP000315103"/>
    </source>
</evidence>
<dbReference type="CDD" id="cd02976">
    <property type="entry name" value="NrdH"/>
    <property type="match status" value="1"/>
</dbReference>
<feature type="domain" description="Glutaredoxin" evidence="2">
    <location>
        <begin position="7"/>
        <end position="60"/>
    </location>
</feature>
<comment type="caution">
    <text evidence="3">The sequence shown here is derived from an EMBL/GenBank/DDBJ whole genome shotgun (WGS) entry which is preliminary data.</text>
</comment>
<dbReference type="PANTHER" id="PTHR46361:SF3">
    <property type="entry name" value="ELECTRON CARRIER_ PROTEIN DISULFIDE OXIDOREDUCTASE"/>
    <property type="match status" value="1"/>
</dbReference>
<dbReference type="AlphaFoldDB" id="A0A558AUZ6"/>
<accession>A0A558AUZ6</accession>
<sequence>MTNYQLEVYSRPTCSDCQNLKQFLRAHSISYTEYDLSEQPEKEQDLKKITGSRIVPALVFSRPAFMGIKRKRTSMIGFEQNEEKIRTLLNIT</sequence>
<dbReference type="OrthoDB" id="9795531at2"/>
<gene>
    <name evidence="3" type="ORF">FO441_06580</name>
</gene>
<evidence type="ECO:0000259" key="2">
    <source>
        <dbReference type="Pfam" id="PF00462"/>
    </source>
</evidence>
<dbReference type="Proteomes" id="UP000315103">
    <property type="component" value="Unassembled WGS sequence"/>
</dbReference>
<dbReference type="PROSITE" id="PS51354">
    <property type="entry name" value="GLUTAREDOXIN_2"/>
    <property type="match status" value="1"/>
</dbReference>
<organism evidence="3 4">
    <name type="scientific">Salinicoccus cyprini</name>
    <dbReference type="NCBI Taxonomy" id="2493691"/>
    <lineage>
        <taxon>Bacteria</taxon>
        <taxon>Bacillati</taxon>
        <taxon>Bacillota</taxon>
        <taxon>Bacilli</taxon>
        <taxon>Bacillales</taxon>
        <taxon>Staphylococcaceae</taxon>
        <taxon>Salinicoccus</taxon>
    </lineage>
</organism>
<proteinExistence type="inferred from homology"/>
<dbReference type="InterPro" id="IPR036249">
    <property type="entry name" value="Thioredoxin-like_sf"/>
</dbReference>
<dbReference type="SUPFAM" id="SSF52833">
    <property type="entry name" value="Thioredoxin-like"/>
    <property type="match status" value="1"/>
</dbReference>